<evidence type="ECO:0008006" key="3">
    <source>
        <dbReference type="Google" id="ProtNLM"/>
    </source>
</evidence>
<gene>
    <name evidence="1" type="ORF">SAMN04488072_106115</name>
</gene>
<name>A0A1I0XXA8_9BACI</name>
<sequence length="127" mass="13817">MANLTNRQRNLLQLANQLSQNLVDVNNTNTNTNTNSSLNNNVSIDLPGFDLNAGLNLGLGRGNGTDTPTTLREVLMELVNEQVEVTTPFGPVSGTLIAVRDDYIVLIETNGNQVLVRIENIELVSEL</sequence>
<dbReference type="Proteomes" id="UP000198642">
    <property type="component" value="Unassembled WGS sequence"/>
</dbReference>
<dbReference type="RefSeq" id="WP_090236655.1">
    <property type="nucleotide sequence ID" value="NZ_FOJW01000006.1"/>
</dbReference>
<reference evidence="1 2" key="1">
    <citation type="submission" date="2016-10" db="EMBL/GenBank/DDBJ databases">
        <authorList>
            <person name="de Groot N.N."/>
        </authorList>
    </citation>
    <scope>NUCLEOTIDE SEQUENCE [LARGE SCALE GENOMIC DNA]</scope>
    <source>
        <strain evidence="1 2">CGMCC 1.3702</strain>
    </source>
</reference>
<dbReference type="Pfam" id="PF10842">
    <property type="entry name" value="DUF2642"/>
    <property type="match status" value="1"/>
</dbReference>
<organism evidence="1 2">
    <name type="scientific">Lentibacillus halodurans</name>
    <dbReference type="NCBI Taxonomy" id="237679"/>
    <lineage>
        <taxon>Bacteria</taxon>
        <taxon>Bacillati</taxon>
        <taxon>Bacillota</taxon>
        <taxon>Bacilli</taxon>
        <taxon>Bacillales</taxon>
        <taxon>Bacillaceae</taxon>
        <taxon>Lentibacillus</taxon>
    </lineage>
</organism>
<keyword evidence="2" id="KW-1185">Reference proteome</keyword>
<evidence type="ECO:0000313" key="2">
    <source>
        <dbReference type="Proteomes" id="UP000198642"/>
    </source>
</evidence>
<dbReference type="AlphaFoldDB" id="A0A1I0XXA8"/>
<dbReference type="EMBL" id="FOJW01000006">
    <property type="protein sequence ID" value="SFB05789.1"/>
    <property type="molecule type" value="Genomic_DNA"/>
</dbReference>
<dbReference type="InterPro" id="IPR020139">
    <property type="entry name" value="DUF2642"/>
</dbReference>
<evidence type="ECO:0000313" key="1">
    <source>
        <dbReference type="EMBL" id="SFB05789.1"/>
    </source>
</evidence>
<dbReference type="STRING" id="237679.SAMN04488072_106115"/>
<dbReference type="OrthoDB" id="2973314at2"/>
<accession>A0A1I0XXA8</accession>
<protein>
    <recommendedName>
        <fullName evidence="3">DUF2642 domain-containing protein</fullName>
    </recommendedName>
</protein>
<proteinExistence type="predicted"/>